<dbReference type="NCBIfam" id="TIGR00229">
    <property type="entry name" value="sensory_box"/>
    <property type="match status" value="2"/>
</dbReference>
<dbReference type="GO" id="GO:1900745">
    <property type="term" value="P:positive regulation of p38MAPK cascade"/>
    <property type="evidence" value="ECO:0007669"/>
    <property type="project" value="UniProtKB-ARBA"/>
</dbReference>
<dbReference type="SUPFAM" id="SSF52172">
    <property type="entry name" value="CheY-like"/>
    <property type="match status" value="1"/>
</dbReference>
<dbReference type="STRING" id="1314790.A0A1Y1YCW4"/>
<dbReference type="SUPFAM" id="SSF47384">
    <property type="entry name" value="Homodimeric domain of signal transducing histidine kinase"/>
    <property type="match status" value="1"/>
</dbReference>
<feature type="domain" description="PAC" evidence="17">
    <location>
        <begin position="1707"/>
        <end position="1759"/>
    </location>
</feature>
<comment type="caution">
    <text evidence="18">The sequence shown here is derived from an EMBL/GenBank/DDBJ whole genome shotgun (WGS) entry which is preliminary data.</text>
</comment>
<dbReference type="InterPro" id="IPR041664">
    <property type="entry name" value="AAA_16"/>
</dbReference>
<dbReference type="InterPro" id="IPR011006">
    <property type="entry name" value="CheY-like_superfamily"/>
</dbReference>
<evidence type="ECO:0000256" key="12">
    <source>
        <dbReference type="PROSITE-ProRule" id="PRU00169"/>
    </source>
</evidence>
<keyword evidence="4" id="KW-0963">Cytoplasm</keyword>
<dbReference type="PROSITE" id="PS50109">
    <property type="entry name" value="HIS_KIN"/>
    <property type="match status" value="1"/>
</dbReference>
<dbReference type="InterPro" id="IPR029016">
    <property type="entry name" value="GAF-like_dom_sf"/>
</dbReference>
<dbReference type="PANTHER" id="PTHR45339">
    <property type="entry name" value="HYBRID SIGNAL TRANSDUCTION HISTIDINE KINASE J"/>
    <property type="match status" value="1"/>
</dbReference>
<dbReference type="InterPro" id="IPR013655">
    <property type="entry name" value="PAS_fold_3"/>
</dbReference>
<evidence type="ECO:0000313" key="18">
    <source>
        <dbReference type="EMBL" id="ORX95576.1"/>
    </source>
</evidence>
<dbReference type="CDD" id="cd17546">
    <property type="entry name" value="REC_hyHK_CKI1_RcsC-like"/>
    <property type="match status" value="1"/>
</dbReference>
<dbReference type="InterPro" id="IPR036097">
    <property type="entry name" value="HisK_dim/P_sf"/>
</dbReference>
<keyword evidence="8" id="KW-0418">Kinase</keyword>
<dbReference type="Gene3D" id="3.30.450.40">
    <property type="match status" value="1"/>
</dbReference>
<dbReference type="Gene3D" id="3.40.50.2300">
    <property type="match status" value="1"/>
</dbReference>
<keyword evidence="9" id="KW-0067">ATP-binding</keyword>
<keyword evidence="7" id="KW-0547">Nucleotide-binding</keyword>
<dbReference type="InterPro" id="IPR001789">
    <property type="entry name" value="Sig_transdc_resp-reg_receiver"/>
</dbReference>
<dbReference type="SMART" id="SM00086">
    <property type="entry name" value="PAC"/>
    <property type="match status" value="2"/>
</dbReference>
<keyword evidence="19" id="KW-1185">Reference proteome</keyword>
<dbReference type="SUPFAM" id="SSF56112">
    <property type="entry name" value="Protein kinase-like (PK-like)"/>
    <property type="match status" value="1"/>
</dbReference>
<evidence type="ECO:0000256" key="9">
    <source>
        <dbReference type="ARBA" id="ARBA00022840"/>
    </source>
</evidence>
<dbReference type="InterPro" id="IPR011009">
    <property type="entry name" value="Kinase-like_dom_sf"/>
</dbReference>
<evidence type="ECO:0000256" key="1">
    <source>
        <dbReference type="ARBA" id="ARBA00000085"/>
    </source>
</evidence>
<dbReference type="Pfam" id="PF13191">
    <property type="entry name" value="AAA_16"/>
    <property type="match status" value="1"/>
</dbReference>
<dbReference type="PROSITE" id="PS50110">
    <property type="entry name" value="RESPONSE_REGULATORY"/>
    <property type="match status" value="1"/>
</dbReference>
<dbReference type="SUPFAM" id="SSF55785">
    <property type="entry name" value="PYP-like sensor domain (PAS domain)"/>
    <property type="match status" value="2"/>
</dbReference>
<evidence type="ECO:0000256" key="8">
    <source>
        <dbReference type="ARBA" id="ARBA00022777"/>
    </source>
</evidence>
<dbReference type="SMART" id="SM00091">
    <property type="entry name" value="PAS"/>
    <property type="match status" value="2"/>
</dbReference>
<dbReference type="Gene3D" id="1.25.40.10">
    <property type="entry name" value="Tetratricopeptide repeat domain"/>
    <property type="match status" value="1"/>
</dbReference>
<keyword evidence="10" id="KW-0902">Two-component regulatory system</keyword>
<evidence type="ECO:0000256" key="13">
    <source>
        <dbReference type="SAM" id="MobiDB-lite"/>
    </source>
</evidence>
<dbReference type="SUPFAM" id="SSF55781">
    <property type="entry name" value="GAF domain-like"/>
    <property type="match status" value="1"/>
</dbReference>
<evidence type="ECO:0000256" key="4">
    <source>
        <dbReference type="ARBA" id="ARBA00022490"/>
    </source>
</evidence>
<evidence type="ECO:0000259" key="16">
    <source>
        <dbReference type="PROSITE" id="PS50112"/>
    </source>
</evidence>
<reference evidence="18 19" key="1">
    <citation type="submission" date="2016-07" db="EMBL/GenBank/DDBJ databases">
        <title>Pervasive Adenine N6-methylation of Active Genes in Fungi.</title>
        <authorList>
            <consortium name="DOE Joint Genome Institute"/>
            <person name="Mondo S.J."/>
            <person name="Dannebaum R.O."/>
            <person name="Kuo R.C."/>
            <person name="Labutti K."/>
            <person name="Haridas S."/>
            <person name="Kuo A."/>
            <person name="Salamov A."/>
            <person name="Ahrendt S.R."/>
            <person name="Lipzen A."/>
            <person name="Sullivan W."/>
            <person name="Andreopoulos W.B."/>
            <person name="Clum A."/>
            <person name="Lindquist E."/>
            <person name="Daum C."/>
            <person name="Ramamoorthy G.K."/>
            <person name="Gryganskyi A."/>
            <person name="Culley D."/>
            <person name="Magnuson J.K."/>
            <person name="James T.Y."/>
            <person name="O'Malley M.A."/>
            <person name="Stajich J.E."/>
            <person name="Spatafora J.W."/>
            <person name="Visel A."/>
            <person name="Grigoriev I.V."/>
        </authorList>
    </citation>
    <scope>NUCLEOTIDE SEQUENCE [LARGE SCALE GENOMIC DNA]</scope>
    <source>
        <strain evidence="18 19">CBS 931.73</strain>
    </source>
</reference>
<gene>
    <name evidence="18" type="ORF">K493DRAFT_24410</name>
</gene>
<dbReference type="Gene3D" id="3.40.50.300">
    <property type="entry name" value="P-loop containing nucleotide triphosphate hydrolases"/>
    <property type="match status" value="1"/>
</dbReference>
<dbReference type="InterPro" id="IPR003594">
    <property type="entry name" value="HATPase_dom"/>
</dbReference>
<feature type="domain" description="PAS" evidence="16">
    <location>
        <begin position="1509"/>
        <end position="1579"/>
    </location>
</feature>
<dbReference type="GO" id="GO:0009365">
    <property type="term" value="C:protein histidine kinase complex"/>
    <property type="evidence" value="ECO:0007669"/>
    <property type="project" value="UniProtKB-ARBA"/>
</dbReference>
<dbReference type="EMBL" id="MCFE01000172">
    <property type="protein sequence ID" value="ORX95576.1"/>
    <property type="molecule type" value="Genomic_DNA"/>
</dbReference>
<evidence type="ECO:0000256" key="7">
    <source>
        <dbReference type="ARBA" id="ARBA00022741"/>
    </source>
</evidence>
<comment type="function">
    <text evidence="11">Involved in the control of the SAPK-dependent transcriptional response to peroxide stress. Regulates sty1 activity.</text>
</comment>
<evidence type="ECO:0000313" key="19">
    <source>
        <dbReference type="Proteomes" id="UP000193498"/>
    </source>
</evidence>
<dbReference type="CDD" id="cd16922">
    <property type="entry name" value="HATPase_EvgS-ArcB-TorS-like"/>
    <property type="match status" value="1"/>
</dbReference>
<evidence type="ECO:0000256" key="5">
    <source>
        <dbReference type="ARBA" id="ARBA00022553"/>
    </source>
</evidence>
<dbReference type="InterPro" id="IPR003661">
    <property type="entry name" value="HisK_dim/P_dom"/>
</dbReference>
<dbReference type="SUPFAM" id="SSF55874">
    <property type="entry name" value="ATPase domain of HSP90 chaperone/DNA topoisomerase II/histidine kinase"/>
    <property type="match status" value="1"/>
</dbReference>
<dbReference type="PROSITE" id="PS50113">
    <property type="entry name" value="PAC"/>
    <property type="match status" value="2"/>
</dbReference>
<dbReference type="Pfam" id="PF00072">
    <property type="entry name" value="Response_reg"/>
    <property type="match status" value="1"/>
</dbReference>
<dbReference type="FunFam" id="3.30.565.10:FF:000010">
    <property type="entry name" value="Sensor histidine kinase RcsC"/>
    <property type="match status" value="1"/>
</dbReference>
<dbReference type="FunFam" id="1.10.287.130:FF:000002">
    <property type="entry name" value="Two-component osmosensing histidine kinase"/>
    <property type="match status" value="1"/>
</dbReference>
<evidence type="ECO:0000256" key="11">
    <source>
        <dbReference type="ARBA" id="ARBA00054109"/>
    </source>
</evidence>
<evidence type="ECO:0000256" key="3">
    <source>
        <dbReference type="ARBA" id="ARBA00012438"/>
    </source>
</evidence>
<dbReference type="InterPro" id="IPR000700">
    <property type="entry name" value="PAS-assoc_C"/>
</dbReference>
<name>A0A1Y1YCW4_9FUNG</name>
<keyword evidence="5 12" id="KW-0597">Phosphoprotein</keyword>
<feature type="modified residue" description="4-aspartylphosphate" evidence="12">
    <location>
        <position position="2254"/>
    </location>
</feature>
<dbReference type="Proteomes" id="UP000193498">
    <property type="component" value="Unassembled WGS sequence"/>
</dbReference>
<evidence type="ECO:0000256" key="2">
    <source>
        <dbReference type="ARBA" id="ARBA00004496"/>
    </source>
</evidence>
<sequence length="2337" mass="264903">MDWDFELDDIPGYTLQEELSHNTNSILYEARSNSTQDVVWVKAFSSKEKLKRDRYFSELIENAFGPNLLPRLIEIVQTEDSESVAVIEKSGIPLETYHPKTLQDFLELAIHCCECLEKIHSLGIVHGSISSKSFFWDESTKTMKMSGFCHAQTSSIQSEMHITSTVLDRVKSFSSHKGLLDCNTDILDLGSSLYKALTEKTPMAENTMLFSKRIIQDFVESRKYPTMLTDIFVKLLSPKTSYKSVTGLKADFIAVQSLVLSSDSLESWQNTQIELGKSDFPPSLQLPNELYGREAERAQLSTILERMCHQVYEKRQTSELVVITGEAGIGKTALVNSILHKAWKHGIFVSCRCKRHYPLGAITQCLRSTIKEIIKCSDEELQKLRISIMTQIPNNVSILLDDIPELKMVVGTHHPPVEPLPPAQSHMRFCTTYLSLVRAITNLDITLTCFLDKLECASRATLSLFSYLMKNNCGRLLVIAARREADRENKWIQELINHDVKVTEIPLAPLRELDVRKFIADTVSQEVDSIDSLVACCATAKGNPFALSQILIALYREKRIQFNYDTKRWDWKLDDIASKIVNVIDFNLLVRCLRNIKKDLQTLLAYAGTIGHTFGAHLLHSLLQPPFPTQELLQIAIDEGFIRYFPGEDWYYFLHDIIQEASRELLDKDTKSRLHLNIGQLLLKQNDINVFQIADHFTQALNLINQLEDRSDYRRCLAAAGAKAKALGALENSLIYYQKAITLLDPSSLSERIDCSYEESFSLMLECAEMLSVCQEFGEASKMLNQLLSEAKTLIHKCQVYTHIYEVQMSTNQFEEAIQTILKCLHEFGFEVNKHPSEAEVNTIVEEVENEPLLANIKTLEERLKWCDQPQVLILMDFLTPTLHSPYIFWLRHLHIVITAIMIKLTLKHGLSAHSCEAFTYFGAHYAQMFEKGEFAYECGEFGLRVAKKFAGPDIKAKVYMLFATYTNHMKNDPYHGLTFLRQSQELAVAAGNMKISALSSGMAAINKFFLGFPLCDVLKDAKASSLELLKLHPDNNLTYAITSISRLVLALQGKCIRGSVNLIFDDGQFFEENLLHVMISEPRFNHSLIWHLRTRVIAFYFLGYYQEALDAVRRSKELPDSTVAIDNFRKWAVCLHSLTLAALIRKGQLNDSQVAEALETILENQKITEKWILGQVYGAHTALFLIVDAELAALKGDSIKAMDFYEQAAQQSRRLKLVHYEALAYELYAEFLFRRGYVTVGMTVLDQSIKTYSRWGAYEKAQQLQRMQDNWISSLPALSGIVCTASVACQTDDSHGNSIATQLTSTSTSTEPEVTPSLDNTLPADKMMVEFVETLQQISSELEYEALIQQILKQTLHYVPIYSGSLILFDEGKLSVTAKWAHDEGSFVLSPTIPYNDVNFVCASLVDKALASKSVEFFDYMLNELPESISKKDQEYITRNSIGGRFNAVVFPLIHKNNLVGALYIENTDVAEYNLQKMQLLCKHIALCFVNASLLRSIQIKLRDTEQAKKHYLTLVNALPCVVWIGDRDGSSWFVNDKIEEFTGVTSRQFLEWGWSQFIHPEDIDSMMSKWRSSIRKLQPCDLEFRMLSRDGKYRWVLGRHVCVRDEYGKYTWYSMWMDINGHKQALYHVEDGKRRYSLLLECIPCQVFTAHPDGTIDYVNSSWCNYTGQSFEEATTSKWTSCIHQDDLKIHQQQYSVCLQKGLTLECECRIRGASGAYRWFIIRAMPLKDSSGTPIKWFGMCTDIDEQKQQQRLKSNFLANMSHELRTPFSGVMGMLSLLLDTPLNAEQLEYIEMCKQSCDVLMQVVDDLLNFSKLEAGKVELEMLPFNIENLLGDVCELLITLVSKKNLEVAFYVDPNISNILIGDGNRLRQILLNLLGNAIKFTHKGYIVVRCHIIQESPSDEDIVLKIEVEDTGIGMTIEEQAYLFQPFSQVDGSTTRLYGGTGLGLSICSQLVKLMLGRIGVISQKEKGSNFWFTATLKKESLSVPSIKSAPEVELLTTQIRTFKENPKFLINSHQCINTMIANYLTPFYCVTCVSTQETLDKIKSAAAEGQPFDVMILDSIVDNELWEKLTETDSWDLIRDLRIMILTYPSSVKVDEYELPGSRQAKIRRITKPVRRIKLLRSVMEMFDLDYVDETSTAAPPPVVPLSLPAVATATTATAVSPSHTPRKKAKISLADKGSRSKNGSANEKGSKGMHVLVAEDNLVAQRLITRMLEKMGYDVTVTNNGLEVVDAYKDKPNGFACIFMDKMMPLCDGYEATRRIRNFEKENLLPRRIPVVALTADAQSKTKEECLAAGMDMCLTKPCHKDNLTKVMSEVARGTALSSLHLQN</sequence>
<evidence type="ECO:0000259" key="17">
    <source>
        <dbReference type="PROSITE" id="PS50113"/>
    </source>
</evidence>
<dbReference type="SUPFAM" id="SSF48452">
    <property type="entry name" value="TPR-like"/>
    <property type="match status" value="1"/>
</dbReference>
<evidence type="ECO:0000259" key="15">
    <source>
        <dbReference type="PROSITE" id="PS50110"/>
    </source>
</evidence>
<dbReference type="InterPro" id="IPR027417">
    <property type="entry name" value="P-loop_NTPase"/>
</dbReference>
<dbReference type="InterPro" id="IPR035965">
    <property type="entry name" value="PAS-like_dom_sf"/>
</dbReference>
<dbReference type="Pfam" id="PF02518">
    <property type="entry name" value="HATPase_c"/>
    <property type="match status" value="1"/>
</dbReference>
<dbReference type="EC" id="2.7.13.3" evidence="3"/>
<feature type="domain" description="PAS" evidence="16">
    <location>
        <begin position="1634"/>
        <end position="1704"/>
    </location>
</feature>
<dbReference type="SMART" id="SM00388">
    <property type="entry name" value="HisKA"/>
    <property type="match status" value="1"/>
</dbReference>
<dbReference type="GO" id="GO:0005737">
    <property type="term" value="C:cytoplasm"/>
    <property type="evidence" value="ECO:0007669"/>
    <property type="project" value="UniProtKB-SubCell"/>
</dbReference>
<dbReference type="CDD" id="cd00082">
    <property type="entry name" value="HisKA"/>
    <property type="match status" value="1"/>
</dbReference>
<dbReference type="GO" id="GO:0005524">
    <property type="term" value="F:ATP binding"/>
    <property type="evidence" value="ECO:0007669"/>
    <property type="project" value="UniProtKB-KW"/>
</dbReference>
<dbReference type="SMART" id="SM00387">
    <property type="entry name" value="HATPase_c"/>
    <property type="match status" value="1"/>
</dbReference>
<dbReference type="InterPro" id="IPR001610">
    <property type="entry name" value="PAC"/>
</dbReference>
<dbReference type="FunFam" id="3.30.450.20:FF:000099">
    <property type="entry name" value="Sensory box sensor histidine kinase"/>
    <property type="match status" value="2"/>
</dbReference>
<dbReference type="InterPro" id="IPR036890">
    <property type="entry name" value="HATPase_C_sf"/>
</dbReference>
<dbReference type="InterPro" id="IPR011990">
    <property type="entry name" value="TPR-like_helical_dom_sf"/>
</dbReference>
<dbReference type="PRINTS" id="PR00344">
    <property type="entry name" value="BCTRLSENSOR"/>
</dbReference>
<dbReference type="InterPro" id="IPR004358">
    <property type="entry name" value="Sig_transdc_His_kin-like_C"/>
</dbReference>
<dbReference type="PANTHER" id="PTHR45339:SF5">
    <property type="entry name" value="HISTIDINE KINASE"/>
    <property type="match status" value="1"/>
</dbReference>
<proteinExistence type="predicted"/>
<dbReference type="Gene3D" id="3.30.565.10">
    <property type="entry name" value="Histidine kinase-like ATPase, C-terminal domain"/>
    <property type="match status" value="1"/>
</dbReference>
<dbReference type="PROSITE" id="PS50112">
    <property type="entry name" value="PAS"/>
    <property type="match status" value="2"/>
</dbReference>
<feature type="region of interest" description="Disordered" evidence="13">
    <location>
        <begin position="2166"/>
        <end position="2200"/>
    </location>
</feature>
<evidence type="ECO:0000256" key="6">
    <source>
        <dbReference type="ARBA" id="ARBA00022679"/>
    </source>
</evidence>
<evidence type="ECO:0000256" key="10">
    <source>
        <dbReference type="ARBA" id="ARBA00023012"/>
    </source>
</evidence>
<comment type="catalytic activity">
    <reaction evidence="1">
        <text>ATP + protein L-histidine = ADP + protein N-phospho-L-histidine.</text>
        <dbReference type="EC" id="2.7.13.3"/>
    </reaction>
</comment>
<dbReference type="InterPro" id="IPR000014">
    <property type="entry name" value="PAS"/>
</dbReference>
<evidence type="ECO:0000259" key="14">
    <source>
        <dbReference type="PROSITE" id="PS50109"/>
    </source>
</evidence>
<organism evidence="18 19">
    <name type="scientific">Basidiobolus meristosporus CBS 931.73</name>
    <dbReference type="NCBI Taxonomy" id="1314790"/>
    <lineage>
        <taxon>Eukaryota</taxon>
        <taxon>Fungi</taxon>
        <taxon>Fungi incertae sedis</taxon>
        <taxon>Zoopagomycota</taxon>
        <taxon>Entomophthoromycotina</taxon>
        <taxon>Basidiobolomycetes</taxon>
        <taxon>Basidiobolales</taxon>
        <taxon>Basidiobolaceae</taxon>
        <taxon>Basidiobolus</taxon>
    </lineage>
</organism>
<dbReference type="SUPFAM" id="SSF52540">
    <property type="entry name" value="P-loop containing nucleoside triphosphate hydrolases"/>
    <property type="match status" value="1"/>
</dbReference>
<dbReference type="CDD" id="cd00130">
    <property type="entry name" value="PAS"/>
    <property type="match status" value="2"/>
</dbReference>
<comment type="subcellular location">
    <subcellularLocation>
        <location evidence="2">Cytoplasm</location>
    </subcellularLocation>
</comment>
<protein>
    <recommendedName>
        <fullName evidence="3">histidine kinase</fullName>
        <ecNumber evidence="3">2.7.13.3</ecNumber>
    </recommendedName>
</protein>
<dbReference type="Gene3D" id="3.30.450.20">
    <property type="entry name" value="PAS domain"/>
    <property type="match status" value="2"/>
</dbReference>
<dbReference type="Pfam" id="PF08447">
    <property type="entry name" value="PAS_3"/>
    <property type="match status" value="2"/>
</dbReference>
<dbReference type="SMART" id="SM00448">
    <property type="entry name" value="REC"/>
    <property type="match status" value="1"/>
</dbReference>
<dbReference type="Gene3D" id="1.10.287.130">
    <property type="match status" value="1"/>
</dbReference>
<accession>A0A1Y1YCW4</accession>
<dbReference type="InParanoid" id="A0A1Y1YCW4"/>
<dbReference type="Gene3D" id="1.10.510.10">
    <property type="entry name" value="Transferase(Phosphotransferase) domain 1"/>
    <property type="match status" value="1"/>
</dbReference>
<dbReference type="GO" id="GO:0000155">
    <property type="term" value="F:phosphorelay sensor kinase activity"/>
    <property type="evidence" value="ECO:0007669"/>
    <property type="project" value="InterPro"/>
</dbReference>
<dbReference type="Pfam" id="PF00512">
    <property type="entry name" value="HisKA"/>
    <property type="match status" value="1"/>
</dbReference>
<keyword evidence="6" id="KW-0808">Transferase</keyword>
<feature type="domain" description="Response regulatory" evidence="15">
    <location>
        <begin position="2203"/>
        <end position="2325"/>
    </location>
</feature>
<feature type="domain" description="PAC" evidence="17">
    <location>
        <begin position="1582"/>
        <end position="1633"/>
    </location>
</feature>
<dbReference type="OrthoDB" id="60033at2759"/>
<feature type="domain" description="Histidine kinase" evidence="14">
    <location>
        <begin position="1763"/>
        <end position="1986"/>
    </location>
</feature>
<dbReference type="InterPro" id="IPR005467">
    <property type="entry name" value="His_kinase_dom"/>
</dbReference>